<comment type="caution">
    <text evidence="1">The sequence shown here is derived from an EMBL/GenBank/DDBJ whole genome shotgun (WGS) entry which is preliminary data.</text>
</comment>
<sequence length="242" mass="27522">MIGITITDHKQRSSEFAFPKLQVLLSLTAGSSRLTRNSLGDPNYLYLNLRALFTEQWDSIARDVWNDSRPKLQHIRPLNHASIGKYLLQVREHLAKVQQDGCYLIVEPDLLNQWPEIFISTTAVVDKRGSKTTIRVINNYSFPGGVSVNDFTSTFNFPTISYNPPRDIARRIFALRKRHPGHPILMMLGDMSLTFRHIPMNADHVHMFAFRFEGFVVIDLACGFGWCGSPAFYSLAGSLINH</sequence>
<name>A0A2P4XA50_9STRA</name>
<keyword evidence="2" id="KW-1185">Reference proteome</keyword>
<dbReference type="AlphaFoldDB" id="A0A2P4XA50"/>
<protein>
    <submittedName>
        <fullName evidence="1">Uncharacterized protein</fullName>
    </submittedName>
</protein>
<reference evidence="1 2" key="1">
    <citation type="journal article" date="2017" name="Genome Biol. Evol.">
        <title>Phytophthora megakarya and P. palmivora, closely related causal agents of cacao black pod rot, underwent increases in genome sizes and gene numbers by different mechanisms.</title>
        <authorList>
            <person name="Ali S.S."/>
            <person name="Shao J."/>
            <person name="Lary D.J."/>
            <person name="Kronmiller B."/>
            <person name="Shen D."/>
            <person name="Strem M.D."/>
            <person name="Amoako-Attah I."/>
            <person name="Akrofi A.Y."/>
            <person name="Begoude B.A."/>
            <person name="Ten Hoopen G.M."/>
            <person name="Coulibaly K."/>
            <person name="Kebe B.I."/>
            <person name="Melnick R.L."/>
            <person name="Guiltinan M.J."/>
            <person name="Tyler B.M."/>
            <person name="Meinhardt L.W."/>
            <person name="Bailey B.A."/>
        </authorList>
    </citation>
    <scope>NUCLEOTIDE SEQUENCE [LARGE SCALE GENOMIC DNA]</scope>
    <source>
        <strain evidence="2">sbr112.9</strain>
    </source>
</reference>
<accession>A0A2P4XA50</accession>
<dbReference type="InterPro" id="IPR043502">
    <property type="entry name" value="DNA/RNA_pol_sf"/>
</dbReference>
<dbReference type="Proteomes" id="UP000237271">
    <property type="component" value="Unassembled WGS sequence"/>
</dbReference>
<organism evidence="1 2">
    <name type="scientific">Phytophthora palmivora</name>
    <dbReference type="NCBI Taxonomy" id="4796"/>
    <lineage>
        <taxon>Eukaryota</taxon>
        <taxon>Sar</taxon>
        <taxon>Stramenopiles</taxon>
        <taxon>Oomycota</taxon>
        <taxon>Peronosporomycetes</taxon>
        <taxon>Peronosporales</taxon>
        <taxon>Peronosporaceae</taxon>
        <taxon>Phytophthora</taxon>
    </lineage>
</organism>
<evidence type="ECO:0000313" key="1">
    <source>
        <dbReference type="EMBL" id="POM62432.1"/>
    </source>
</evidence>
<dbReference type="OrthoDB" id="123788at2759"/>
<dbReference type="SUPFAM" id="SSF56672">
    <property type="entry name" value="DNA/RNA polymerases"/>
    <property type="match status" value="1"/>
</dbReference>
<dbReference type="EMBL" id="NCKW01015572">
    <property type="protein sequence ID" value="POM62432.1"/>
    <property type="molecule type" value="Genomic_DNA"/>
</dbReference>
<evidence type="ECO:0000313" key="2">
    <source>
        <dbReference type="Proteomes" id="UP000237271"/>
    </source>
</evidence>
<gene>
    <name evidence="1" type="ORF">PHPALM_28413</name>
</gene>
<proteinExistence type="predicted"/>